<sequence>MGERKGVNKYYPPDYDPSKGGLNKFQGTHALRERAKKLHLGILIIRFEMPYNIWCEGCENHIGTGVRYNAEKTKVGMYYSTPIYNFRMKCHLCDSHFEIKTDPANLDYVIVNGARRQERRWDPTENEQVVPEDKAINRKMAVDSMFKLEHGVSDKEKTKEATYNLQNLEQFQDSRWKNDFAANQVLRNSMRAKRKEEKAQAARDSVHNLSVPLLPANDEDAKIAALLQFTQPKSPEKLREERKAIIDAQSVFSKLKTKKISPAAKREYARSQIKELINSGQKNFSNIKKVPGLASLGIIPKNAASDEPLIIKKKICLESNKSMPENSPCEEKIYKHEVVNPLKRSSNEDSVQCKDEPKKCLKENLNSSPRTSMGIASSLVAYDNSTSESD</sequence>
<dbReference type="GO" id="GO:0005684">
    <property type="term" value="C:U2-type spliceosomal complex"/>
    <property type="evidence" value="ECO:0007669"/>
    <property type="project" value="TreeGrafter"/>
</dbReference>
<dbReference type="GO" id="GO:0000398">
    <property type="term" value="P:mRNA splicing, via spliceosome"/>
    <property type="evidence" value="ECO:0007669"/>
    <property type="project" value="InterPro"/>
</dbReference>
<accession>A0AAV2QKV7</accession>
<organism evidence="3 4">
    <name type="scientific">Meganyctiphanes norvegica</name>
    <name type="common">Northern krill</name>
    <name type="synonym">Thysanopoda norvegica</name>
    <dbReference type="NCBI Taxonomy" id="48144"/>
    <lineage>
        <taxon>Eukaryota</taxon>
        <taxon>Metazoa</taxon>
        <taxon>Ecdysozoa</taxon>
        <taxon>Arthropoda</taxon>
        <taxon>Crustacea</taxon>
        <taxon>Multicrustacea</taxon>
        <taxon>Malacostraca</taxon>
        <taxon>Eumalacostraca</taxon>
        <taxon>Eucarida</taxon>
        <taxon>Euphausiacea</taxon>
        <taxon>Euphausiidae</taxon>
        <taxon>Meganyctiphanes</taxon>
    </lineage>
</organism>
<gene>
    <name evidence="3" type="ORF">MNOR_LOCUS12810</name>
</gene>
<comment type="caution">
    <text evidence="3">The sequence shown here is derived from an EMBL/GenBank/DDBJ whole genome shotgun (WGS) entry which is preliminary data.</text>
</comment>
<evidence type="ECO:0000313" key="4">
    <source>
        <dbReference type="Proteomes" id="UP001497623"/>
    </source>
</evidence>
<name>A0AAV2QKV7_MEGNR</name>
<dbReference type="GO" id="GO:0071014">
    <property type="term" value="C:post-mRNA release spliceosomal complex"/>
    <property type="evidence" value="ECO:0007669"/>
    <property type="project" value="TreeGrafter"/>
</dbReference>
<feature type="compositionally biased region" description="Polar residues" evidence="2">
    <location>
        <begin position="364"/>
        <end position="375"/>
    </location>
</feature>
<reference evidence="3 4" key="1">
    <citation type="submission" date="2024-05" db="EMBL/GenBank/DDBJ databases">
        <authorList>
            <person name="Wallberg A."/>
        </authorList>
    </citation>
    <scope>NUCLEOTIDE SEQUENCE [LARGE SCALE GENOMIC DNA]</scope>
</reference>
<protein>
    <recommendedName>
        <fullName evidence="5">Coiled-coil domain-containing protein 130</fullName>
    </recommendedName>
</protein>
<evidence type="ECO:0000313" key="3">
    <source>
        <dbReference type="EMBL" id="CAL4085776.1"/>
    </source>
</evidence>
<feature type="region of interest" description="Disordered" evidence="2">
    <location>
        <begin position="340"/>
        <end position="390"/>
    </location>
</feature>
<keyword evidence="4" id="KW-1185">Reference proteome</keyword>
<dbReference type="Proteomes" id="UP001497623">
    <property type="component" value="Unassembled WGS sequence"/>
</dbReference>
<evidence type="ECO:0000256" key="2">
    <source>
        <dbReference type="SAM" id="MobiDB-lite"/>
    </source>
</evidence>
<comment type="similarity">
    <text evidence="1">Belongs to the CWC16 family.</text>
</comment>
<proteinExistence type="inferred from homology"/>
<dbReference type="Pfam" id="PF04502">
    <property type="entry name" value="Saf4_Yju2"/>
    <property type="match status" value="1"/>
</dbReference>
<dbReference type="PANTHER" id="PTHR12111:SF2">
    <property type="entry name" value="SPLICING FACTOR YJU2B-RELATED"/>
    <property type="match status" value="1"/>
</dbReference>
<feature type="compositionally biased region" description="Basic and acidic residues" evidence="2">
    <location>
        <begin position="345"/>
        <end position="362"/>
    </location>
</feature>
<dbReference type="EMBL" id="CAXKWB010007141">
    <property type="protein sequence ID" value="CAL4085776.1"/>
    <property type="molecule type" value="Genomic_DNA"/>
</dbReference>
<dbReference type="AlphaFoldDB" id="A0AAV2QKV7"/>
<evidence type="ECO:0000256" key="1">
    <source>
        <dbReference type="ARBA" id="ARBA00005595"/>
    </source>
</evidence>
<dbReference type="InterPro" id="IPR007590">
    <property type="entry name" value="Saf4/Yju2"/>
</dbReference>
<evidence type="ECO:0008006" key="5">
    <source>
        <dbReference type="Google" id="ProtNLM"/>
    </source>
</evidence>
<dbReference type="PANTHER" id="PTHR12111">
    <property type="entry name" value="SPLICING FACTOR YJU2"/>
    <property type="match status" value="1"/>
</dbReference>